<keyword evidence="3" id="KW-1185">Reference proteome</keyword>
<organism evidence="2 3">
    <name type="scientific">Aquimarina hainanensis</name>
    <dbReference type="NCBI Taxonomy" id="1578017"/>
    <lineage>
        <taxon>Bacteria</taxon>
        <taxon>Pseudomonadati</taxon>
        <taxon>Bacteroidota</taxon>
        <taxon>Flavobacteriia</taxon>
        <taxon>Flavobacteriales</taxon>
        <taxon>Flavobacteriaceae</taxon>
        <taxon>Aquimarina</taxon>
    </lineage>
</organism>
<dbReference type="RefSeq" id="WP_176027263.1">
    <property type="nucleotide sequence ID" value="NZ_JBHSJV010000001.1"/>
</dbReference>
<evidence type="ECO:0000313" key="2">
    <source>
        <dbReference type="EMBL" id="MFD2591640.1"/>
    </source>
</evidence>
<comment type="caution">
    <text evidence="2">The sequence shown here is derived from an EMBL/GenBank/DDBJ whole genome shotgun (WGS) entry which is preliminary data.</text>
</comment>
<evidence type="ECO:0000313" key="3">
    <source>
        <dbReference type="Proteomes" id="UP001597459"/>
    </source>
</evidence>
<feature type="signal peptide" evidence="1">
    <location>
        <begin position="1"/>
        <end position="19"/>
    </location>
</feature>
<feature type="chain" id="PRO_5046676515" evidence="1">
    <location>
        <begin position="20"/>
        <end position="260"/>
    </location>
</feature>
<protein>
    <submittedName>
        <fullName evidence="2">Uncharacterized protein</fullName>
    </submittedName>
</protein>
<dbReference type="EMBL" id="JBHULX010000022">
    <property type="protein sequence ID" value="MFD2591640.1"/>
    <property type="molecule type" value="Genomic_DNA"/>
</dbReference>
<evidence type="ECO:0000256" key="1">
    <source>
        <dbReference type="SAM" id="SignalP"/>
    </source>
</evidence>
<reference evidence="3" key="1">
    <citation type="journal article" date="2019" name="Int. J. Syst. Evol. Microbiol.">
        <title>The Global Catalogue of Microorganisms (GCM) 10K type strain sequencing project: providing services to taxonomists for standard genome sequencing and annotation.</title>
        <authorList>
            <consortium name="The Broad Institute Genomics Platform"/>
            <consortium name="The Broad Institute Genome Sequencing Center for Infectious Disease"/>
            <person name="Wu L."/>
            <person name="Ma J."/>
        </authorList>
    </citation>
    <scope>NUCLEOTIDE SEQUENCE [LARGE SCALE GENOMIC DNA]</scope>
    <source>
        <strain evidence="3">KCTC 42423</strain>
    </source>
</reference>
<keyword evidence="1" id="KW-0732">Signal</keyword>
<proteinExistence type="predicted"/>
<accession>A0ABW5N864</accession>
<sequence>MRKGLFVLVSMFFAIQMSAQTASVNDFKYVIVPKGYDFTKKEDAYQLNSLSKFLFNKYGFTAFLRGEELPKDLYENGCKALTADVQKKPGFLTTKLVVELKDCKGTVVFTSKEGTSREKEFKKAYHGALRDAFKGVEALRYAYNEKAEAEMTHVAVEKEKEVPVEKNIVSAPVSAIPSKSNSFLFNGKSVNFKKEAYGFLITHSDSSVLGKAYKTSRENSFIVQGQELNGIGYFDGYGNLVLERVNPATNKVIVDTFARQ</sequence>
<gene>
    <name evidence="2" type="ORF">ACFSTE_12450</name>
</gene>
<name>A0ABW5N864_9FLAO</name>
<dbReference type="Proteomes" id="UP001597459">
    <property type="component" value="Unassembled WGS sequence"/>
</dbReference>